<proteinExistence type="predicted"/>
<dbReference type="OrthoDB" id="10349642at2759"/>
<dbReference type="AlphaFoldDB" id="A0A0V1AIN4"/>
<protein>
    <submittedName>
        <fullName evidence="1">Uncharacterized protein</fullName>
    </submittedName>
</protein>
<dbReference type="EMBL" id="JYDI01003097">
    <property type="protein sequence ID" value="KRY24426.1"/>
    <property type="molecule type" value="Genomic_DNA"/>
</dbReference>
<sequence>MNGGGVSLRISSKIYPRSLFSLTPNVIGRYGMFNCSMVSFRSRRT</sequence>
<dbReference type="Proteomes" id="UP000054653">
    <property type="component" value="Unassembled WGS sequence"/>
</dbReference>
<gene>
    <name evidence="1" type="ORF">T03_13085</name>
</gene>
<evidence type="ECO:0000313" key="1">
    <source>
        <dbReference type="EMBL" id="KRY24426.1"/>
    </source>
</evidence>
<accession>A0A0V1AIN4</accession>
<reference evidence="1 2" key="1">
    <citation type="submission" date="2015-01" db="EMBL/GenBank/DDBJ databases">
        <title>Evolution of Trichinella species and genotypes.</title>
        <authorList>
            <person name="Korhonen P.K."/>
            <person name="Edoardo P."/>
            <person name="Giuseppe L.R."/>
            <person name="Gasser R.B."/>
        </authorList>
    </citation>
    <scope>NUCLEOTIDE SEQUENCE [LARGE SCALE GENOMIC DNA]</scope>
    <source>
        <strain evidence="1">ISS120</strain>
    </source>
</reference>
<keyword evidence="2" id="KW-1185">Reference proteome</keyword>
<name>A0A0V1AIN4_TRIBR</name>
<evidence type="ECO:0000313" key="2">
    <source>
        <dbReference type="Proteomes" id="UP000054653"/>
    </source>
</evidence>
<comment type="caution">
    <text evidence="1">The sequence shown here is derived from an EMBL/GenBank/DDBJ whole genome shotgun (WGS) entry which is preliminary data.</text>
</comment>
<organism evidence="1 2">
    <name type="scientific">Trichinella britovi</name>
    <name type="common">Parasitic roundworm</name>
    <dbReference type="NCBI Taxonomy" id="45882"/>
    <lineage>
        <taxon>Eukaryota</taxon>
        <taxon>Metazoa</taxon>
        <taxon>Ecdysozoa</taxon>
        <taxon>Nematoda</taxon>
        <taxon>Enoplea</taxon>
        <taxon>Dorylaimia</taxon>
        <taxon>Trichinellida</taxon>
        <taxon>Trichinellidae</taxon>
        <taxon>Trichinella</taxon>
    </lineage>
</organism>